<sequence length="725" mass="80881">MGSEKYPVINYNHLNTRNTTASLLENTIRRKVDLEKILYSYENLHRLPHRVSNFAQRALSSSDPLVLWNYENDFVLNSEDVNGLMREDFTEYPCQEGPSNGMYYNGNNGGGFVNTFNSAFQPVPLPYNCPPAIMGPPPVPEQYIPAPVTVMAGSSPPFSEENMSVPPPPLGMIPLVPIQNNGSPPQSYQPMNNSYVPVTPMMNPSMIPSTVNGPMNPEPMNMAPPSLAYPSFSGTMNSIPMEPVAHHSDQPFTSNCQQSGFNNDLKPSEIVLDANGFAYRRMHITSTVLVPLVQSSSTESHLSYSPGQSQMSTSMVSTQAEYDSSELSRDFRSMMLNESEPTIDVRGGALTVEELSDHDLCSVKTDSCLAPSAASSTTPDIRPDSCETESDDNVIPEVAETTEKTVGQVNQEKPKETSVETVNHPKLSESSSSVLSSNYSDSKASERQITKSTPIQEEVSIRSLSVQEEDEWQEIAKRKTWCSPMKKSSDVIVLSTKPAVMKAEVVEIEEDSETVEPSPSDTKIHKLTKKEKRHKAAQKAKEEETDDYILEQAMKEKTDYLARTGSADSGISSIAEIKKKKRRVRRDIIVEKISVSTSEFKNPTDPKVLSMIGQKVEERAQSLRTVGRPTTHSDPMRHEFLQIVAKFAENFVFAPEGECVLKQYLFDRINVFKRAKNRENIVRVAIYEQIYVNCPYELLPELCCLASLTSDPKFLCHEEAFFLLF</sequence>
<dbReference type="AlphaFoldDB" id="A0A1I7UQ32"/>
<dbReference type="Proteomes" id="UP000095282">
    <property type="component" value="Unplaced"/>
</dbReference>
<feature type="region of interest" description="Disordered" evidence="1">
    <location>
        <begin position="369"/>
        <end position="456"/>
    </location>
</feature>
<accession>A0A1I7UQ32</accession>
<organism evidence="2 3">
    <name type="scientific">Caenorhabditis tropicalis</name>
    <dbReference type="NCBI Taxonomy" id="1561998"/>
    <lineage>
        <taxon>Eukaryota</taxon>
        <taxon>Metazoa</taxon>
        <taxon>Ecdysozoa</taxon>
        <taxon>Nematoda</taxon>
        <taxon>Chromadorea</taxon>
        <taxon>Rhabditida</taxon>
        <taxon>Rhabditina</taxon>
        <taxon>Rhabditomorpha</taxon>
        <taxon>Rhabditoidea</taxon>
        <taxon>Rhabditidae</taxon>
        <taxon>Peloderinae</taxon>
        <taxon>Caenorhabditis</taxon>
    </lineage>
</organism>
<evidence type="ECO:0000313" key="2">
    <source>
        <dbReference type="Proteomes" id="UP000095282"/>
    </source>
</evidence>
<keyword evidence="2" id="KW-1185">Reference proteome</keyword>
<feature type="compositionally biased region" description="Low complexity" evidence="1">
    <location>
        <begin position="428"/>
        <end position="442"/>
    </location>
</feature>
<dbReference type="eggNOG" id="ENOG502THST">
    <property type="taxonomic scope" value="Eukaryota"/>
</dbReference>
<dbReference type="WBParaSite" id="Csp11.Scaffold630.g18215.t1">
    <property type="protein sequence ID" value="Csp11.Scaffold630.g18215.t1"/>
    <property type="gene ID" value="Csp11.Scaffold630.g18215"/>
</dbReference>
<name>A0A1I7UQ32_9PELO</name>
<evidence type="ECO:0000256" key="1">
    <source>
        <dbReference type="SAM" id="MobiDB-lite"/>
    </source>
</evidence>
<evidence type="ECO:0000313" key="3">
    <source>
        <dbReference type="WBParaSite" id="Csp11.Scaffold630.g18215.t1"/>
    </source>
</evidence>
<proteinExistence type="predicted"/>
<reference evidence="3" key="1">
    <citation type="submission" date="2016-11" db="UniProtKB">
        <authorList>
            <consortium name="WormBaseParasite"/>
        </authorList>
    </citation>
    <scope>IDENTIFICATION</scope>
</reference>
<dbReference type="STRING" id="1561998.A0A1I7UQ32"/>
<protein>
    <submittedName>
        <fullName evidence="3">Histone acetyltransferase</fullName>
    </submittedName>
</protein>